<gene>
    <name evidence="1" type="ORF">HPP92_016457</name>
</gene>
<dbReference type="AlphaFoldDB" id="A0A835UU80"/>
<protein>
    <submittedName>
        <fullName evidence="1">Uncharacterized protein</fullName>
    </submittedName>
</protein>
<evidence type="ECO:0000313" key="1">
    <source>
        <dbReference type="EMBL" id="KAG0471911.1"/>
    </source>
</evidence>
<name>A0A835UU80_VANPL</name>
<reference evidence="1 2" key="1">
    <citation type="journal article" date="2020" name="Nat. Food">
        <title>A phased Vanilla planifolia genome enables genetic improvement of flavour and production.</title>
        <authorList>
            <person name="Hasing T."/>
            <person name="Tang H."/>
            <person name="Brym M."/>
            <person name="Khazi F."/>
            <person name="Huang T."/>
            <person name="Chambers A.H."/>
        </authorList>
    </citation>
    <scope>NUCLEOTIDE SEQUENCE [LARGE SCALE GENOMIC DNA]</scope>
    <source>
        <tissue evidence="1">Leaf</tissue>
    </source>
</reference>
<proteinExistence type="predicted"/>
<sequence>MRGKRSKLFDKLTMADTFGFAKGDKGEEMRFTHPKSTQKLHFLRPGRARWSHCCVPASCAVKSASAVF</sequence>
<dbReference type="Proteomes" id="UP000639772">
    <property type="component" value="Unassembled WGS sequence"/>
</dbReference>
<evidence type="ECO:0000313" key="2">
    <source>
        <dbReference type="Proteomes" id="UP000639772"/>
    </source>
</evidence>
<organism evidence="1 2">
    <name type="scientific">Vanilla planifolia</name>
    <name type="common">Vanilla</name>
    <dbReference type="NCBI Taxonomy" id="51239"/>
    <lineage>
        <taxon>Eukaryota</taxon>
        <taxon>Viridiplantae</taxon>
        <taxon>Streptophyta</taxon>
        <taxon>Embryophyta</taxon>
        <taxon>Tracheophyta</taxon>
        <taxon>Spermatophyta</taxon>
        <taxon>Magnoliopsida</taxon>
        <taxon>Liliopsida</taxon>
        <taxon>Asparagales</taxon>
        <taxon>Orchidaceae</taxon>
        <taxon>Vanilloideae</taxon>
        <taxon>Vanilleae</taxon>
        <taxon>Vanilla</taxon>
    </lineage>
</organism>
<dbReference type="EMBL" id="JADCNM010000008">
    <property type="protein sequence ID" value="KAG0471911.1"/>
    <property type="molecule type" value="Genomic_DNA"/>
</dbReference>
<accession>A0A835UU80</accession>
<comment type="caution">
    <text evidence="1">The sequence shown here is derived from an EMBL/GenBank/DDBJ whole genome shotgun (WGS) entry which is preliminary data.</text>
</comment>